<evidence type="ECO:0000313" key="1">
    <source>
        <dbReference type="EMBL" id="MBX36542.1"/>
    </source>
</evidence>
<dbReference type="AlphaFoldDB" id="A0A2P2N228"/>
<sequence length="29" mass="3305">MLDLCCFVVDVVYCREISVLNFSTLVIPL</sequence>
<protein>
    <submittedName>
        <fullName evidence="1">Uncharacterized protein</fullName>
    </submittedName>
</protein>
<reference evidence="1" key="1">
    <citation type="submission" date="2018-02" db="EMBL/GenBank/DDBJ databases">
        <title>Rhizophora mucronata_Transcriptome.</title>
        <authorList>
            <person name="Meera S.P."/>
            <person name="Sreeshan A."/>
            <person name="Augustine A."/>
        </authorList>
    </citation>
    <scope>NUCLEOTIDE SEQUENCE</scope>
    <source>
        <tissue evidence="1">Leaf</tissue>
    </source>
</reference>
<proteinExistence type="predicted"/>
<accession>A0A2P2N228</accession>
<dbReference type="EMBL" id="GGEC01056058">
    <property type="protein sequence ID" value="MBX36542.1"/>
    <property type="molecule type" value="Transcribed_RNA"/>
</dbReference>
<organism evidence="1">
    <name type="scientific">Rhizophora mucronata</name>
    <name type="common">Asiatic mangrove</name>
    <dbReference type="NCBI Taxonomy" id="61149"/>
    <lineage>
        <taxon>Eukaryota</taxon>
        <taxon>Viridiplantae</taxon>
        <taxon>Streptophyta</taxon>
        <taxon>Embryophyta</taxon>
        <taxon>Tracheophyta</taxon>
        <taxon>Spermatophyta</taxon>
        <taxon>Magnoliopsida</taxon>
        <taxon>eudicotyledons</taxon>
        <taxon>Gunneridae</taxon>
        <taxon>Pentapetalae</taxon>
        <taxon>rosids</taxon>
        <taxon>fabids</taxon>
        <taxon>Malpighiales</taxon>
        <taxon>Rhizophoraceae</taxon>
        <taxon>Rhizophora</taxon>
    </lineage>
</organism>
<name>A0A2P2N228_RHIMU</name>